<protein>
    <submittedName>
        <fullName evidence="2">Uncharacterized protein</fullName>
    </submittedName>
</protein>
<name>A0A4S8M3Q9_DENBC</name>
<evidence type="ECO:0000313" key="2">
    <source>
        <dbReference type="EMBL" id="THU96777.1"/>
    </source>
</evidence>
<sequence length="260" mass="28401">MFSDDTLRLLTEKFVEKSGMDERLFLVWTWWVGVTSDPGFPDWARGILLPLVRVAEAALAEYLNKLWKTTVLDVARRATSCVLGARQPQASRNPLSTAPQTPTRLRPARYSPYPTTSTRLASPSFLCQVRPRPALSKHSPARRFGQVFGEDVEPSTSISQGVPEYPALALNPLSSPPSSASSSPFSSPVIQIARRVSVRLESASVVMGNPDAVIFGSVSGNRAARARPSTSSSMSTTVSSSEYEPTHGHVYRQQARLLTK</sequence>
<accession>A0A4S8M3Q9</accession>
<dbReference type="Proteomes" id="UP000297245">
    <property type="component" value="Unassembled WGS sequence"/>
</dbReference>
<proteinExistence type="predicted"/>
<feature type="compositionally biased region" description="Polar residues" evidence="1">
    <location>
        <begin position="88"/>
        <end position="103"/>
    </location>
</feature>
<gene>
    <name evidence="2" type="ORF">K435DRAFT_86343</name>
</gene>
<feature type="compositionally biased region" description="Low complexity" evidence="1">
    <location>
        <begin position="229"/>
        <end position="241"/>
    </location>
</feature>
<feature type="region of interest" description="Disordered" evidence="1">
    <location>
        <begin position="87"/>
        <end position="114"/>
    </location>
</feature>
<dbReference type="AlphaFoldDB" id="A0A4S8M3Q9"/>
<organism evidence="2 3">
    <name type="scientific">Dendrothele bispora (strain CBS 962.96)</name>
    <dbReference type="NCBI Taxonomy" id="1314807"/>
    <lineage>
        <taxon>Eukaryota</taxon>
        <taxon>Fungi</taxon>
        <taxon>Dikarya</taxon>
        <taxon>Basidiomycota</taxon>
        <taxon>Agaricomycotina</taxon>
        <taxon>Agaricomycetes</taxon>
        <taxon>Agaricomycetidae</taxon>
        <taxon>Agaricales</taxon>
        <taxon>Agaricales incertae sedis</taxon>
        <taxon>Dendrothele</taxon>
    </lineage>
</organism>
<reference evidence="2 3" key="1">
    <citation type="journal article" date="2019" name="Nat. Ecol. Evol.">
        <title>Megaphylogeny resolves global patterns of mushroom evolution.</title>
        <authorList>
            <person name="Varga T."/>
            <person name="Krizsan K."/>
            <person name="Foldi C."/>
            <person name="Dima B."/>
            <person name="Sanchez-Garcia M."/>
            <person name="Sanchez-Ramirez S."/>
            <person name="Szollosi G.J."/>
            <person name="Szarkandi J.G."/>
            <person name="Papp V."/>
            <person name="Albert L."/>
            <person name="Andreopoulos W."/>
            <person name="Angelini C."/>
            <person name="Antonin V."/>
            <person name="Barry K.W."/>
            <person name="Bougher N.L."/>
            <person name="Buchanan P."/>
            <person name="Buyck B."/>
            <person name="Bense V."/>
            <person name="Catcheside P."/>
            <person name="Chovatia M."/>
            <person name="Cooper J."/>
            <person name="Damon W."/>
            <person name="Desjardin D."/>
            <person name="Finy P."/>
            <person name="Geml J."/>
            <person name="Haridas S."/>
            <person name="Hughes K."/>
            <person name="Justo A."/>
            <person name="Karasinski D."/>
            <person name="Kautmanova I."/>
            <person name="Kiss B."/>
            <person name="Kocsube S."/>
            <person name="Kotiranta H."/>
            <person name="LaButti K.M."/>
            <person name="Lechner B.E."/>
            <person name="Liimatainen K."/>
            <person name="Lipzen A."/>
            <person name="Lukacs Z."/>
            <person name="Mihaltcheva S."/>
            <person name="Morgado L.N."/>
            <person name="Niskanen T."/>
            <person name="Noordeloos M.E."/>
            <person name="Ohm R.A."/>
            <person name="Ortiz-Santana B."/>
            <person name="Ovrebo C."/>
            <person name="Racz N."/>
            <person name="Riley R."/>
            <person name="Savchenko A."/>
            <person name="Shiryaev A."/>
            <person name="Soop K."/>
            <person name="Spirin V."/>
            <person name="Szebenyi C."/>
            <person name="Tomsovsky M."/>
            <person name="Tulloss R.E."/>
            <person name="Uehling J."/>
            <person name="Grigoriev I.V."/>
            <person name="Vagvolgyi C."/>
            <person name="Papp T."/>
            <person name="Martin F.M."/>
            <person name="Miettinen O."/>
            <person name="Hibbett D.S."/>
            <person name="Nagy L.G."/>
        </authorList>
    </citation>
    <scope>NUCLEOTIDE SEQUENCE [LARGE SCALE GENOMIC DNA]</scope>
    <source>
        <strain evidence="2 3">CBS 962.96</strain>
    </source>
</reference>
<evidence type="ECO:0000256" key="1">
    <source>
        <dbReference type="SAM" id="MobiDB-lite"/>
    </source>
</evidence>
<keyword evidence="3" id="KW-1185">Reference proteome</keyword>
<dbReference type="EMBL" id="ML179169">
    <property type="protein sequence ID" value="THU96777.1"/>
    <property type="molecule type" value="Genomic_DNA"/>
</dbReference>
<evidence type="ECO:0000313" key="3">
    <source>
        <dbReference type="Proteomes" id="UP000297245"/>
    </source>
</evidence>
<feature type="region of interest" description="Disordered" evidence="1">
    <location>
        <begin position="223"/>
        <end position="248"/>
    </location>
</feature>